<dbReference type="Proteomes" id="UP000230970">
    <property type="component" value="Unassembled WGS sequence"/>
</dbReference>
<feature type="transmembrane region" description="Helical" evidence="7">
    <location>
        <begin position="170"/>
        <end position="187"/>
    </location>
</feature>
<evidence type="ECO:0000256" key="5">
    <source>
        <dbReference type="ARBA" id="ARBA00022989"/>
    </source>
</evidence>
<dbReference type="GO" id="GO:0022857">
    <property type="term" value="F:transmembrane transporter activity"/>
    <property type="evidence" value="ECO:0007669"/>
    <property type="project" value="InterPro"/>
</dbReference>
<evidence type="ECO:0000256" key="4">
    <source>
        <dbReference type="ARBA" id="ARBA00022692"/>
    </source>
</evidence>
<keyword evidence="3" id="KW-1003">Cell membrane</keyword>
<dbReference type="PANTHER" id="PTHR43266">
    <property type="entry name" value="MACROLIDE-EFFLUX PROTEIN"/>
    <property type="match status" value="1"/>
</dbReference>
<feature type="transmembrane region" description="Helical" evidence="7">
    <location>
        <begin position="21"/>
        <end position="40"/>
    </location>
</feature>
<feature type="transmembrane region" description="Helical" evidence="7">
    <location>
        <begin position="390"/>
        <end position="410"/>
    </location>
</feature>
<evidence type="ECO:0000256" key="2">
    <source>
        <dbReference type="ARBA" id="ARBA00022448"/>
    </source>
</evidence>
<dbReference type="Pfam" id="PF07690">
    <property type="entry name" value="MFS_1"/>
    <property type="match status" value="1"/>
</dbReference>
<keyword evidence="5 7" id="KW-1133">Transmembrane helix</keyword>
<feature type="transmembrane region" description="Helical" evidence="7">
    <location>
        <begin position="224"/>
        <end position="248"/>
    </location>
</feature>
<keyword evidence="4 7" id="KW-0812">Transmembrane</keyword>
<dbReference type="PROSITE" id="PS50850">
    <property type="entry name" value="MFS"/>
    <property type="match status" value="1"/>
</dbReference>
<dbReference type="GO" id="GO:0005886">
    <property type="term" value="C:plasma membrane"/>
    <property type="evidence" value="ECO:0007669"/>
    <property type="project" value="UniProtKB-SubCell"/>
</dbReference>
<dbReference type="EMBL" id="PFNJ01000096">
    <property type="protein sequence ID" value="PIZ41790.1"/>
    <property type="molecule type" value="Genomic_DNA"/>
</dbReference>
<feature type="transmembrane region" description="Helical" evidence="7">
    <location>
        <begin position="291"/>
        <end position="310"/>
    </location>
</feature>
<dbReference type="InterPro" id="IPR036259">
    <property type="entry name" value="MFS_trans_sf"/>
</dbReference>
<comment type="caution">
    <text evidence="9">The sequence shown here is derived from an EMBL/GenBank/DDBJ whole genome shotgun (WGS) entry which is preliminary data.</text>
</comment>
<feature type="transmembrane region" description="Helical" evidence="7">
    <location>
        <begin position="141"/>
        <end position="164"/>
    </location>
</feature>
<reference evidence="10" key="1">
    <citation type="submission" date="2017-09" db="EMBL/GenBank/DDBJ databases">
        <title>Depth-based differentiation of microbial function through sediment-hosted aquifers and enrichment of novel symbionts in the deep terrestrial subsurface.</title>
        <authorList>
            <person name="Probst A.J."/>
            <person name="Ladd B."/>
            <person name="Jarett J.K."/>
            <person name="Geller-Mcgrath D.E."/>
            <person name="Sieber C.M.K."/>
            <person name="Emerson J.B."/>
            <person name="Anantharaman K."/>
            <person name="Thomas B.C."/>
            <person name="Malmstrom R."/>
            <person name="Stieglmeier M."/>
            <person name="Klingl A."/>
            <person name="Woyke T."/>
            <person name="Ryan C.M."/>
            <person name="Banfield J.F."/>
        </authorList>
    </citation>
    <scope>NUCLEOTIDE SEQUENCE [LARGE SCALE GENOMIC DNA]</scope>
</reference>
<dbReference type="SUPFAM" id="SSF103473">
    <property type="entry name" value="MFS general substrate transporter"/>
    <property type="match status" value="1"/>
</dbReference>
<accession>A0A2M7TA43</accession>
<dbReference type="AlphaFoldDB" id="A0A2M7TA43"/>
<organism evidence="9 10">
    <name type="scientific">candidate division WWE3 bacterium CG_4_10_14_0_2_um_filter_42_8</name>
    <dbReference type="NCBI Taxonomy" id="1975074"/>
    <lineage>
        <taxon>Bacteria</taxon>
        <taxon>Katanobacteria</taxon>
    </lineage>
</organism>
<gene>
    <name evidence="9" type="ORF">COY34_03920</name>
</gene>
<protein>
    <recommendedName>
        <fullName evidence="8">Major facilitator superfamily (MFS) profile domain-containing protein</fullName>
    </recommendedName>
</protein>
<dbReference type="InterPro" id="IPR011701">
    <property type="entry name" value="MFS"/>
</dbReference>
<feature type="transmembrane region" description="Helical" evidence="7">
    <location>
        <begin position="366"/>
        <end position="384"/>
    </location>
</feature>
<keyword evidence="2" id="KW-0813">Transport</keyword>
<feature type="transmembrane region" description="Helical" evidence="7">
    <location>
        <begin position="52"/>
        <end position="71"/>
    </location>
</feature>
<dbReference type="CDD" id="cd06173">
    <property type="entry name" value="MFS_MefA_like"/>
    <property type="match status" value="1"/>
</dbReference>
<keyword evidence="6 7" id="KW-0472">Membrane</keyword>
<dbReference type="PANTHER" id="PTHR43266:SF2">
    <property type="entry name" value="MAJOR FACILITATOR SUPERFAMILY (MFS) PROFILE DOMAIN-CONTAINING PROTEIN"/>
    <property type="match status" value="1"/>
</dbReference>
<evidence type="ECO:0000256" key="1">
    <source>
        <dbReference type="ARBA" id="ARBA00004651"/>
    </source>
</evidence>
<evidence type="ECO:0000313" key="10">
    <source>
        <dbReference type="Proteomes" id="UP000230970"/>
    </source>
</evidence>
<feature type="domain" description="Major facilitator superfamily (MFS) profile" evidence="8">
    <location>
        <begin position="1"/>
        <end position="415"/>
    </location>
</feature>
<dbReference type="InterPro" id="IPR020846">
    <property type="entry name" value="MFS_dom"/>
</dbReference>
<feature type="transmembrane region" description="Helical" evidence="7">
    <location>
        <begin position="322"/>
        <end position="345"/>
    </location>
</feature>
<evidence type="ECO:0000313" key="9">
    <source>
        <dbReference type="EMBL" id="PIZ41790.1"/>
    </source>
</evidence>
<evidence type="ECO:0000256" key="7">
    <source>
        <dbReference type="SAM" id="Phobius"/>
    </source>
</evidence>
<evidence type="ECO:0000256" key="3">
    <source>
        <dbReference type="ARBA" id="ARBA00022475"/>
    </source>
</evidence>
<dbReference type="Gene3D" id="1.20.1250.20">
    <property type="entry name" value="MFS general substrate transporter like domains"/>
    <property type="match status" value="1"/>
</dbReference>
<comment type="subcellular location">
    <subcellularLocation>
        <location evidence="1">Cell membrane</location>
        <topology evidence="1">Multi-pass membrane protein</topology>
    </subcellularLocation>
</comment>
<evidence type="ECO:0000259" key="8">
    <source>
        <dbReference type="PROSITE" id="PS50850"/>
    </source>
</evidence>
<proteinExistence type="predicted"/>
<name>A0A2M7TA43_UNCKA</name>
<evidence type="ECO:0000256" key="6">
    <source>
        <dbReference type="ARBA" id="ARBA00023136"/>
    </source>
</evidence>
<sequence length="430" mass="48320">MENNFLKVLKNANFNRLWGSQILSVFCAYMLNFALSYKLFTLTGKSLSVSLLYVFYYAPVYILGFFSGVFIDHFSRHRILLITNILQAICVLFYLFIGNNFWLIYAIIFVYSMIDQFYLPAESAYLPELVKKEELPVANSFFNFASFGGLFFGFVLGGPIMLAFGVNAPFYLASLFLWIAALSAFLLPQDTPPKDFHFLKQDFFVKTKEDILENLRFIWSRPKIYFSMLITLFFMMIVAMMAVILPAFGEQVLNINLLNISWIIIFPIAIGAILGAIGVEKRIGSTGKRKLIGLGGLICGLVLLAVYFLARLGESTLFLPENLVVIMLPLAAVLGFGVSLVMIPAQTLLQEETPNQIRGRVFGAQKLLQGIFLIIPTVFSAVLADILGVKVLLLVIGVLILSGTFLSFFYRNSHKPVLAIEKQQEKTEKV</sequence>
<feature type="transmembrane region" description="Helical" evidence="7">
    <location>
        <begin position="78"/>
        <end position="96"/>
    </location>
</feature>
<feature type="transmembrane region" description="Helical" evidence="7">
    <location>
        <begin position="260"/>
        <end position="279"/>
    </location>
</feature>